<keyword evidence="3 5" id="KW-1133">Transmembrane helix</keyword>
<comment type="caution">
    <text evidence="7">The sequence shown here is derived from an EMBL/GenBank/DDBJ whole genome shotgun (WGS) entry which is preliminary data.</text>
</comment>
<feature type="transmembrane region" description="Helical" evidence="5">
    <location>
        <begin position="98"/>
        <end position="119"/>
    </location>
</feature>
<feature type="transmembrane region" description="Helical" evidence="5">
    <location>
        <begin position="259"/>
        <end position="276"/>
    </location>
</feature>
<evidence type="ECO:0000313" key="7">
    <source>
        <dbReference type="EMBL" id="RRQ21027.1"/>
    </source>
</evidence>
<dbReference type="Proteomes" id="UP000287798">
    <property type="component" value="Unassembled WGS sequence"/>
</dbReference>
<evidence type="ECO:0000313" key="8">
    <source>
        <dbReference type="Proteomes" id="UP000287798"/>
    </source>
</evidence>
<dbReference type="GO" id="GO:0016020">
    <property type="term" value="C:membrane"/>
    <property type="evidence" value="ECO:0007669"/>
    <property type="project" value="UniProtKB-SubCell"/>
</dbReference>
<keyword evidence="7" id="KW-0436">Ligase</keyword>
<sequence length="289" mass="30873">MVATGFGHGRSAALVRDGQRCSSVCRDGADRPADPVVHGSSPADVAGAACLILLVFLALVVLWTQTRAVWLACALVLPVVLLALVVHSLQHPRSGKVLMIILAGTAVLAAAVLLNGGIIEKRLMTDVERVVSLLTTENVEGLDATGLRSRMPLWAEAWERIEARPLTGWGAGTSEMLIVSSGVKPPQSHFHNLYLQLLAEIGVVGLCLFLLWVGLALKTASTACGPRTRDFSLLLFLLAAIALFLLAGMFQIRHDDERGHFFLILFGALAVSRAMVAGSDPDRDGEQTQ</sequence>
<feature type="transmembrane region" description="Helical" evidence="5">
    <location>
        <begin position="193"/>
        <end position="213"/>
    </location>
</feature>
<evidence type="ECO:0000256" key="3">
    <source>
        <dbReference type="ARBA" id="ARBA00022989"/>
    </source>
</evidence>
<evidence type="ECO:0000256" key="5">
    <source>
        <dbReference type="SAM" id="Phobius"/>
    </source>
</evidence>
<dbReference type="GO" id="GO:0016874">
    <property type="term" value="F:ligase activity"/>
    <property type="evidence" value="ECO:0007669"/>
    <property type="project" value="UniProtKB-KW"/>
</dbReference>
<gene>
    <name evidence="7" type="ORF">D6C00_02960</name>
</gene>
<evidence type="ECO:0000256" key="1">
    <source>
        <dbReference type="ARBA" id="ARBA00004141"/>
    </source>
</evidence>
<dbReference type="AlphaFoldDB" id="A0A426QGZ6"/>
<keyword evidence="2 5" id="KW-0812">Transmembrane</keyword>
<comment type="subcellular location">
    <subcellularLocation>
        <location evidence="1">Membrane</location>
        <topology evidence="1">Multi-pass membrane protein</topology>
    </subcellularLocation>
</comment>
<feature type="domain" description="O-antigen ligase-related" evidence="6">
    <location>
        <begin position="53"/>
        <end position="210"/>
    </location>
</feature>
<proteinExistence type="predicted"/>
<evidence type="ECO:0000256" key="4">
    <source>
        <dbReference type="ARBA" id="ARBA00023136"/>
    </source>
</evidence>
<evidence type="ECO:0000259" key="6">
    <source>
        <dbReference type="Pfam" id="PF04932"/>
    </source>
</evidence>
<dbReference type="PANTHER" id="PTHR37422:SF13">
    <property type="entry name" value="LIPOPOLYSACCHARIDE BIOSYNTHESIS PROTEIN PA4999-RELATED"/>
    <property type="match status" value="1"/>
</dbReference>
<feature type="transmembrane region" description="Helical" evidence="5">
    <location>
        <begin position="233"/>
        <end position="252"/>
    </location>
</feature>
<keyword evidence="4 5" id="KW-0472">Membrane</keyword>
<feature type="transmembrane region" description="Helical" evidence="5">
    <location>
        <begin position="45"/>
        <end position="63"/>
    </location>
</feature>
<feature type="transmembrane region" description="Helical" evidence="5">
    <location>
        <begin position="68"/>
        <end position="86"/>
    </location>
</feature>
<dbReference type="PANTHER" id="PTHR37422">
    <property type="entry name" value="TEICHURONIC ACID BIOSYNTHESIS PROTEIN TUAE"/>
    <property type="match status" value="1"/>
</dbReference>
<protein>
    <submittedName>
        <fullName evidence="7">O-antigen ligase family protein</fullName>
    </submittedName>
</protein>
<dbReference type="InterPro" id="IPR007016">
    <property type="entry name" value="O-antigen_ligase-rel_domated"/>
</dbReference>
<dbReference type="EMBL" id="QZMU01000001">
    <property type="protein sequence ID" value="RRQ21027.1"/>
    <property type="molecule type" value="Genomic_DNA"/>
</dbReference>
<name>A0A426QGZ6_9GAMM</name>
<dbReference type="Pfam" id="PF04932">
    <property type="entry name" value="Wzy_C"/>
    <property type="match status" value="1"/>
</dbReference>
<keyword evidence="8" id="KW-1185">Reference proteome</keyword>
<reference evidence="7 8" key="1">
    <citation type="journal article" date="2010" name="Int. J. Syst. Evol. Microbiol.">
        <title>Thiohalobacter thiocyanaticus gen. nov., sp. nov., a moderately halophilic, sulfur-oxidizing gammaproteobacterium from hypersaline lakes, that utilizes thiocyanate.</title>
        <authorList>
            <person name="Sorokin D.Y."/>
            <person name="Kovaleva O.L."/>
            <person name="Tourova T.P."/>
            <person name="Muyzer G."/>
        </authorList>
    </citation>
    <scope>NUCLEOTIDE SEQUENCE [LARGE SCALE GENOMIC DNA]</scope>
    <source>
        <strain evidence="7 8">Hrh1</strain>
    </source>
</reference>
<evidence type="ECO:0000256" key="2">
    <source>
        <dbReference type="ARBA" id="ARBA00022692"/>
    </source>
</evidence>
<accession>A0A426QGZ6</accession>
<dbReference type="InterPro" id="IPR051533">
    <property type="entry name" value="WaaL-like"/>
</dbReference>
<organism evidence="7 8">
    <name type="scientific">Thiohalobacter thiocyanaticus</name>
    <dbReference type="NCBI Taxonomy" id="585455"/>
    <lineage>
        <taxon>Bacteria</taxon>
        <taxon>Pseudomonadati</taxon>
        <taxon>Pseudomonadota</taxon>
        <taxon>Gammaproteobacteria</taxon>
        <taxon>Thiohalobacterales</taxon>
        <taxon>Thiohalobacteraceae</taxon>
        <taxon>Thiohalobacter</taxon>
    </lineage>
</organism>